<gene>
    <name evidence="3" type="ORF">EHS13_08910</name>
</gene>
<accession>A0A6B8RGZ1</accession>
<evidence type="ECO:0000259" key="1">
    <source>
        <dbReference type="Pfam" id="PF01408"/>
    </source>
</evidence>
<dbReference type="AlphaFoldDB" id="A0A6B8RGZ1"/>
<dbReference type="RefSeq" id="WP_155700009.1">
    <property type="nucleotide sequence ID" value="NZ_CP034235.1"/>
</dbReference>
<evidence type="ECO:0000313" key="3">
    <source>
        <dbReference type="EMBL" id="QGQ94994.1"/>
    </source>
</evidence>
<dbReference type="Gene3D" id="3.40.50.720">
    <property type="entry name" value="NAD(P)-binding Rossmann-like Domain"/>
    <property type="match status" value="1"/>
</dbReference>
<feature type="domain" description="GFO/IDH/MocA-like oxidoreductase" evidence="2">
    <location>
        <begin position="133"/>
        <end position="268"/>
    </location>
</feature>
<dbReference type="EMBL" id="CP034235">
    <property type="protein sequence ID" value="QGQ94994.1"/>
    <property type="molecule type" value="Genomic_DNA"/>
</dbReference>
<sequence length="348" mass="39801">MKVWRVGLVGTGFWSDKHLKAWKRIPNVVIAGLCNRSRSKLEAKALEYGIAKDCLFDNIEDMLRNGNIDIVDIVTGPETHLEFVEKAAAYGKHIMCQKPFARSLEEAEQMVDTADKAGVRLMVTENWRWLQPFQLIKQTLKTGALGKLNVARYVHTDYYTPRMEPGVEIPQPFFREMPKLLFYEMGVHWFDTWRFLFGTPKRLYAETTRVSPHIQGEDSGIVTLGYDDFYGFMDMSWATRQKLDKPLGHEVGALHLEQMVIDGDNGTLKLFTNGKITLIDKDGLNEKVLAETTELDHEESHFRLQSHFITCLNSGEEFDTSAADNLITLKMAFGTYQSAEEHMPIRIS</sequence>
<dbReference type="Gene3D" id="3.30.360.10">
    <property type="entry name" value="Dihydrodipicolinate Reductase, domain 2"/>
    <property type="match status" value="1"/>
</dbReference>
<evidence type="ECO:0000259" key="2">
    <source>
        <dbReference type="Pfam" id="PF22725"/>
    </source>
</evidence>
<dbReference type="OrthoDB" id="9795543at2"/>
<reference evidence="4" key="1">
    <citation type="submission" date="2018-11" db="EMBL/GenBank/DDBJ databases">
        <title>Complete genome sequence of Paenibacillus sp. ML311-T8.</title>
        <authorList>
            <person name="Nam Y.-D."/>
            <person name="Kang J."/>
            <person name="Chung W.-H."/>
            <person name="Park Y.S."/>
        </authorList>
    </citation>
    <scope>NUCLEOTIDE SEQUENCE [LARGE SCALE GENOMIC DNA]</scope>
    <source>
        <strain evidence="4">ML311-T8</strain>
    </source>
</reference>
<dbReference type="InterPro" id="IPR000683">
    <property type="entry name" value="Gfo/Idh/MocA-like_OxRdtase_N"/>
</dbReference>
<dbReference type="SUPFAM" id="SSF55347">
    <property type="entry name" value="Glyceraldehyde-3-phosphate dehydrogenase-like, C-terminal domain"/>
    <property type="match status" value="1"/>
</dbReference>
<dbReference type="Pfam" id="PF22725">
    <property type="entry name" value="GFO_IDH_MocA_C3"/>
    <property type="match status" value="1"/>
</dbReference>
<dbReference type="Proteomes" id="UP000426246">
    <property type="component" value="Chromosome"/>
</dbReference>
<dbReference type="PANTHER" id="PTHR43708:SF8">
    <property type="entry name" value="OXIDOREDUCTASE"/>
    <property type="match status" value="1"/>
</dbReference>
<protein>
    <submittedName>
        <fullName evidence="3">Gfo/Idh/MocA family oxidoreductase</fullName>
    </submittedName>
</protein>
<dbReference type="Pfam" id="PF01408">
    <property type="entry name" value="GFO_IDH_MocA"/>
    <property type="match status" value="1"/>
</dbReference>
<organism evidence="3 4">
    <name type="scientific">Paenibacillus psychroresistens</name>
    <dbReference type="NCBI Taxonomy" id="1778678"/>
    <lineage>
        <taxon>Bacteria</taxon>
        <taxon>Bacillati</taxon>
        <taxon>Bacillota</taxon>
        <taxon>Bacilli</taxon>
        <taxon>Bacillales</taxon>
        <taxon>Paenibacillaceae</taxon>
        <taxon>Paenibacillus</taxon>
    </lineage>
</organism>
<dbReference type="KEGG" id="ppsc:EHS13_08910"/>
<dbReference type="InterPro" id="IPR055170">
    <property type="entry name" value="GFO_IDH_MocA-like_dom"/>
</dbReference>
<keyword evidence="4" id="KW-1185">Reference proteome</keyword>
<dbReference type="SUPFAM" id="SSF51735">
    <property type="entry name" value="NAD(P)-binding Rossmann-fold domains"/>
    <property type="match status" value="1"/>
</dbReference>
<dbReference type="InterPro" id="IPR036291">
    <property type="entry name" value="NAD(P)-bd_dom_sf"/>
</dbReference>
<name>A0A6B8RGZ1_9BACL</name>
<dbReference type="PANTHER" id="PTHR43708">
    <property type="entry name" value="CONSERVED EXPRESSED OXIDOREDUCTASE (EUROFUNG)"/>
    <property type="match status" value="1"/>
</dbReference>
<feature type="domain" description="Gfo/Idh/MocA-like oxidoreductase N-terminal" evidence="1">
    <location>
        <begin position="5"/>
        <end position="124"/>
    </location>
</feature>
<proteinExistence type="predicted"/>
<dbReference type="InterPro" id="IPR051317">
    <property type="entry name" value="Gfo/Idh/MocA_oxidoreduct"/>
</dbReference>
<evidence type="ECO:0000313" key="4">
    <source>
        <dbReference type="Proteomes" id="UP000426246"/>
    </source>
</evidence>
<dbReference type="GO" id="GO:0000166">
    <property type="term" value="F:nucleotide binding"/>
    <property type="evidence" value="ECO:0007669"/>
    <property type="project" value="InterPro"/>
</dbReference>